<sequence length="160" mass="18044">MEREAKTVRWSAEEVADWRRTQVCRQDPRMCDFTLPDSSLSLTEERPGGHYPTAAGEFEFLGNDIKDDLAASITDLIIGNYGLAEESSAVLLERAAPPGWRLRTLTVSLVVLSAVFAWAAYWGPPLRPSLCKLLGCPQRRYSLQYFFDWIFGDLLSLIGR</sequence>
<evidence type="ECO:0000313" key="2">
    <source>
        <dbReference type="EMBL" id="KAL1123391.1"/>
    </source>
</evidence>
<proteinExistence type="predicted"/>
<protein>
    <submittedName>
        <fullName evidence="2">Uncharacterized protein</fullName>
    </submittedName>
</protein>
<accession>A0ABD0Y7N0</accession>
<gene>
    <name evidence="2" type="ORF">AAG570_002472</name>
</gene>
<reference evidence="2 3" key="1">
    <citation type="submission" date="2024-07" db="EMBL/GenBank/DDBJ databases">
        <title>Chromosome-level genome assembly of the water stick insect Ranatra chinensis (Heteroptera: Nepidae).</title>
        <authorList>
            <person name="Liu X."/>
        </authorList>
    </citation>
    <scope>NUCLEOTIDE SEQUENCE [LARGE SCALE GENOMIC DNA]</scope>
    <source>
        <strain evidence="2">Cailab_2021Rc</strain>
        <tissue evidence="2">Muscle</tissue>
    </source>
</reference>
<feature type="transmembrane region" description="Helical" evidence="1">
    <location>
        <begin position="102"/>
        <end position="121"/>
    </location>
</feature>
<evidence type="ECO:0000256" key="1">
    <source>
        <dbReference type="SAM" id="Phobius"/>
    </source>
</evidence>
<dbReference type="AlphaFoldDB" id="A0ABD0Y7N0"/>
<keyword evidence="1" id="KW-1133">Transmembrane helix</keyword>
<dbReference type="EMBL" id="JBFDAA010000012">
    <property type="protein sequence ID" value="KAL1123391.1"/>
    <property type="molecule type" value="Genomic_DNA"/>
</dbReference>
<organism evidence="2 3">
    <name type="scientific">Ranatra chinensis</name>
    <dbReference type="NCBI Taxonomy" id="642074"/>
    <lineage>
        <taxon>Eukaryota</taxon>
        <taxon>Metazoa</taxon>
        <taxon>Ecdysozoa</taxon>
        <taxon>Arthropoda</taxon>
        <taxon>Hexapoda</taxon>
        <taxon>Insecta</taxon>
        <taxon>Pterygota</taxon>
        <taxon>Neoptera</taxon>
        <taxon>Paraneoptera</taxon>
        <taxon>Hemiptera</taxon>
        <taxon>Heteroptera</taxon>
        <taxon>Panheteroptera</taxon>
        <taxon>Nepomorpha</taxon>
        <taxon>Nepidae</taxon>
        <taxon>Ranatrinae</taxon>
        <taxon>Ranatra</taxon>
    </lineage>
</organism>
<dbReference type="Proteomes" id="UP001558652">
    <property type="component" value="Unassembled WGS sequence"/>
</dbReference>
<comment type="caution">
    <text evidence="2">The sequence shown here is derived from an EMBL/GenBank/DDBJ whole genome shotgun (WGS) entry which is preliminary data.</text>
</comment>
<name>A0ABD0Y7N0_9HEMI</name>
<keyword evidence="1" id="KW-0472">Membrane</keyword>
<evidence type="ECO:0000313" key="3">
    <source>
        <dbReference type="Proteomes" id="UP001558652"/>
    </source>
</evidence>
<keyword evidence="1" id="KW-0812">Transmembrane</keyword>
<keyword evidence="3" id="KW-1185">Reference proteome</keyword>